<comment type="caution">
    <text evidence="2">The sequence shown here is derived from an EMBL/GenBank/DDBJ whole genome shotgun (WGS) entry which is preliminary data.</text>
</comment>
<proteinExistence type="predicted"/>
<dbReference type="AlphaFoldDB" id="A0A9W6SK38"/>
<keyword evidence="1" id="KW-0812">Transmembrane</keyword>
<keyword evidence="1" id="KW-0472">Membrane</keyword>
<dbReference type="Proteomes" id="UP001165079">
    <property type="component" value="Unassembled WGS sequence"/>
</dbReference>
<name>A0A9W6SK38_9ACTN</name>
<gene>
    <name evidence="2" type="ORF">Afil01_22190</name>
</gene>
<organism evidence="2 3">
    <name type="scientific">Actinorhabdospora filicis</name>
    <dbReference type="NCBI Taxonomy" id="1785913"/>
    <lineage>
        <taxon>Bacteria</taxon>
        <taxon>Bacillati</taxon>
        <taxon>Actinomycetota</taxon>
        <taxon>Actinomycetes</taxon>
        <taxon>Micromonosporales</taxon>
        <taxon>Micromonosporaceae</taxon>
        <taxon>Actinorhabdospora</taxon>
    </lineage>
</organism>
<sequence>MIQVVIAVTFNGLIAMGAGTIAVFLGRKPLWLKVQRYLMGTVLAGLALKLAVERARPA</sequence>
<evidence type="ECO:0000256" key="1">
    <source>
        <dbReference type="SAM" id="Phobius"/>
    </source>
</evidence>
<evidence type="ECO:0000313" key="2">
    <source>
        <dbReference type="EMBL" id="GLZ77412.1"/>
    </source>
</evidence>
<feature type="transmembrane region" description="Helical" evidence="1">
    <location>
        <begin position="6"/>
        <end position="25"/>
    </location>
</feature>
<accession>A0A9W6SK38</accession>
<dbReference type="RefSeq" id="WP_285662521.1">
    <property type="nucleotide sequence ID" value="NZ_BSTX01000001.1"/>
</dbReference>
<protein>
    <submittedName>
        <fullName evidence="2">Uncharacterized protein</fullName>
    </submittedName>
</protein>
<reference evidence="2" key="1">
    <citation type="submission" date="2023-03" db="EMBL/GenBank/DDBJ databases">
        <title>Actinorhabdospora filicis NBRC 111898.</title>
        <authorList>
            <person name="Ichikawa N."/>
            <person name="Sato H."/>
            <person name="Tonouchi N."/>
        </authorList>
    </citation>
    <scope>NUCLEOTIDE SEQUENCE</scope>
    <source>
        <strain evidence="2">NBRC 111898</strain>
    </source>
</reference>
<keyword evidence="3" id="KW-1185">Reference proteome</keyword>
<keyword evidence="1" id="KW-1133">Transmembrane helix</keyword>
<evidence type="ECO:0000313" key="3">
    <source>
        <dbReference type="Proteomes" id="UP001165079"/>
    </source>
</evidence>
<dbReference type="EMBL" id="BSTX01000001">
    <property type="protein sequence ID" value="GLZ77412.1"/>
    <property type="molecule type" value="Genomic_DNA"/>
</dbReference>